<accession>A0A1C7MHR4</accession>
<dbReference type="GO" id="GO:0016020">
    <property type="term" value="C:membrane"/>
    <property type="evidence" value="ECO:0007669"/>
    <property type="project" value="GOC"/>
</dbReference>
<evidence type="ECO:0000313" key="3">
    <source>
        <dbReference type="Proteomes" id="UP000092993"/>
    </source>
</evidence>
<comment type="caution">
    <text evidence="2">The sequence shown here is derived from an EMBL/GenBank/DDBJ whole genome shotgun (WGS) entry which is preliminary data.</text>
</comment>
<keyword evidence="1" id="KW-0472">Membrane</keyword>
<feature type="transmembrane region" description="Helical" evidence="1">
    <location>
        <begin position="26"/>
        <end position="48"/>
    </location>
</feature>
<keyword evidence="1" id="KW-0812">Transmembrane</keyword>
<evidence type="ECO:0000313" key="2">
    <source>
        <dbReference type="EMBL" id="OBZ76370.1"/>
    </source>
</evidence>
<evidence type="ECO:0000256" key="1">
    <source>
        <dbReference type="SAM" id="Phobius"/>
    </source>
</evidence>
<dbReference type="Proteomes" id="UP000092993">
    <property type="component" value="Unassembled WGS sequence"/>
</dbReference>
<dbReference type="PANTHER" id="PTHR28026">
    <property type="entry name" value="DUF962 DOMAIN PROTEIN (AFU_ORTHOLOGUE AFUA_8G05310)"/>
    <property type="match status" value="1"/>
</dbReference>
<reference evidence="2 3" key="1">
    <citation type="submission" date="2016-03" db="EMBL/GenBank/DDBJ databases">
        <title>Whole genome sequencing of Grifola frondosa 9006-11.</title>
        <authorList>
            <person name="Min B."/>
            <person name="Park H."/>
            <person name="Kim J.-G."/>
            <person name="Cho H."/>
            <person name="Oh Y.-L."/>
            <person name="Kong W.-S."/>
            <person name="Choi I.-G."/>
        </authorList>
    </citation>
    <scope>NUCLEOTIDE SEQUENCE [LARGE SCALE GENOMIC DNA]</scope>
    <source>
        <strain evidence="2 3">9006-11</strain>
    </source>
</reference>
<feature type="transmembrane region" description="Helical" evidence="1">
    <location>
        <begin position="68"/>
        <end position="94"/>
    </location>
</feature>
<protein>
    <submittedName>
        <fullName evidence="2">Putative endoplasmic reticulum membrane protein C16E8.02</fullName>
    </submittedName>
</protein>
<name>A0A1C7MHR4_GRIFR</name>
<dbReference type="EMBL" id="LUGG01000003">
    <property type="protein sequence ID" value="OBZ76370.1"/>
    <property type="molecule type" value="Genomic_DNA"/>
</dbReference>
<organism evidence="2 3">
    <name type="scientific">Grifola frondosa</name>
    <name type="common">Maitake</name>
    <name type="synonym">Polyporus frondosus</name>
    <dbReference type="NCBI Taxonomy" id="5627"/>
    <lineage>
        <taxon>Eukaryota</taxon>
        <taxon>Fungi</taxon>
        <taxon>Dikarya</taxon>
        <taxon>Basidiomycota</taxon>
        <taxon>Agaricomycotina</taxon>
        <taxon>Agaricomycetes</taxon>
        <taxon>Polyporales</taxon>
        <taxon>Grifolaceae</taxon>
        <taxon>Grifola</taxon>
    </lineage>
</organism>
<sequence>MSLSGLFNINKQITFYGAYHSQSVNVLIHLVFVPVLLWTFQVMASQLPVPSFIPPVHLVLNEYLTFDLNWSAIHAGIYLLYYFLLEPTAALLYVPQMTLSLLTATTFSYKPDALTTAALVHLGSWAAQFAGHYLAEGRQPALIDNLIEVSPATLLLLRVSAHALGYKPALRKSIQADTAAEIARVKAAKAGSPAKKEL</sequence>
<dbReference type="GO" id="GO:0005783">
    <property type="term" value="C:endoplasmic reticulum"/>
    <property type="evidence" value="ECO:0007669"/>
    <property type="project" value="TreeGrafter"/>
</dbReference>
<keyword evidence="1" id="KW-1133">Transmembrane helix</keyword>
<dbReference type="Pfam" id="PF06127">
    <property type="entry name" value="Mpo1-like"/>
    <property type="match status" value="1"/>
</dbReference>
<gene>
    <name evidence="2" type="ORF">A0H81_03663</name>
</gene>
<proteinExistence type="predicted"/>
<dbReference type="AlphaFoldDB" id="A0A1C7MHR4"/>
<dbReference type="InterPro" id="IPR009305">
    <property type="entry name" value="Mpo1-like"/>
</dbReference>
<keyword evidence="3" id="KW-1185">Reference proteome</keyword>
<dbReference type="GO" id="GO:0046521">
    <property type="term" value="P:sphingoid catabolic process"/>
    <property type="evidence" value="ECO:0007669"/>
    <property type="project" value="TreeGrafter"/>
</dbReference>
<dbReference type="OMA" id="IQFIGHY"/>
<dbReference type="OrthoDB" id="2124888at2759"/>
<dbReference type="PANTHER" id="PTHR28026:SF9">
    <property type="entry name" value="2-HYDROXY-PALMITIC ACID DIOXYGENASE MPO1"/>
    <property type="match status" value="1"/>
</dbReference>